<name>B9TD87_RICCO</name>
<gene>
    <name evidence="2" type="ORF">RCOM_1856470</name>
</gene>
<proteinExistence type="predicted"/>
<protein>
    <submittedName>
        <fullName evidence="2">Uncharacterized protein</fullName>
    </submittedName>
</protein>
<dbReference type="EMBL" id="EQ977993">
    <property type="protein sequence ID" value="EEF26176.1"/>
    <property type="molecule type" value="Genomic_DNA"/>
</dbReference>
<sequence length="75" mass="7975">MVGARRYLASFIRTSVCVSPSKKKLPQMPCTDGGTPVTIDRLFGLVNDGTTQSPSSTVPSERKLARNGALPARIA</sequence>
<organism evidence="2 3">
    <name type="scientific">Ricinus communis</name>
    <name type="common">Castor bean</name>
    <dbReference type="NCBI Taxonomy" id="3988"/>
    <lineage>
        <taxon>Eukaryota</taxon>
        <taxon>Viridiplantae</taxon>
        <taxon>Streptophyta</taxon>
        <taxon>Embryophyta</taxon>
        <taxon>Tracheophyta</taxon>
        <taxon>Spermatophyta</taxon>
        <taxon>Magnoliopsida</taxon>
        <taxon>eudicotyledons</taxon>
        <taxon>Gunneridae</taxon>
        <taxon>Pentapetalae</taxon>
        <taxon>rosids</taxon>
        <taxon>fabids</taxon>
        <taxon>Malpighiales</taxon>
        <taxon>Euphorbiaceae</taxon>
        <taxon>Acalyphoideae</taxon>
        <taxon>Acalypheae</taxon>
        <taxon>Ricinus</taxon>
    </lineage>
</organism>
<dbReference type="AlphaFoldDB" id="B9TD87"/>
<evidence type="ECO:0000256" key="1">
    <source>
        <dbReference type="SAM" id="MobiDB-lite"/>
    </source>
</evidence>
<keyword evidence="3" id="KW-1185">Reference proteome</keyword>
<accession>B9TD87</accession>
<dbReference type="Proteomes" id="UP000008311">
    <property type="component" value="Unassembled WGS sequence"/>
</dbReference>
<reference evidence="3" key="1">
    <citation type="journal article" date="2010" name="Nat. Biotechnol.">
        <title>Draft genome sequence of the oilseed species Ricinus communis.</title>
        <authorList>
            <person name="Chan A.P."/>
            <person name="Crabtree J."/>
            <person name="Zhao Q."/>
            <person name="Lorenzi H."/>
            <person name="Orvis J."/>
            <person name="Puiu D."/>
            <person name="Melake-Berhan A."/>
            <person name="Jones K.M."/>
            <person name="Redman J."/>
            <person name="Chen G."/>
            <person name="Cahoon E.B."/>
            <person name="Gedil M."/>
            <person name="Stanke M."/>
            <person name="Haas B.J."/>
            <person name="Wortman J.R."/>
            <person name="Fraser-Liggett C.M."/>
            <person name="Ravel J."/>
            <person name="Rabinowicz P.D."/>
        </authorList>
    </citation>
    <scope>NUCLEOTIDE SEQUENCE [LARGE SCALE GENOMIC DNA]</scope>
    <source>
        <strain evidence="3">cv. Hale</strain>
    </source>
</reference>
<feature type="region of interest" description="Disordered" evidence="1">
    <location>
        <begin position="49"/>
        <end position="75"/>
    </location>
</feature>
<evidence type="ECO:0000313" key="2">
    <source>
        <dbReference type="EMBL" id="EEF26176.1"/>
    </source>
</evidence>
<dbReference type="InParanoid" id="B9TD87"/>
<feature type="compositionally biased region" description="Polar residues" evidence="1">
    <location>
        <begin position="49"/>
        <end position="59"/>
    </location>
</feature>
<evidence type="ECO:0000313" key="3">
    <source>
        <dbReference type="Proteomes" id="UP000008311"/>
    </source>
</evidence>